<sequence>MERLPTMPHNAVFRQMLMQKEVARYSRQKPFLLSALWIR</sequence>
<reference evidence="1" key="2">
    <citation type="submission" date="2020-02" db="EMBL/GenBank/DDBJ databases">
        <authorList>
            <consortium name="NCBI Pathogen Detection Project"/>
        </authorList>
    </citation>
    <scope>NUCLEOTIDE SEQUENCE</scope>
    <source>
        <strain evidence="1">MA.JE_S09-001881</strain>
    </source>
</reference>
<accession>A0A750KTH4</accession>
<comment type="caution">
    <text evidence="1">The sequence shown here is derived from an EMBL/GenBank/DDBJ whole genome shotgun (WGS) entry which is preliminary data.</text>
</comment>
<dbReference type="AlphaFoldDB" id="A0A750KTH4"/>
<reference evidence="1" key="1">
    <citation type="journal article" date="2018" name="Genome Biol.">
        <title>SKESA: strategic k-mer extension for scrupulous assemblies.</title>
        <authorList>
            <person name="Souvorov A."/>
            <person name="Agarwala R."/>
            <person name="Lipman D.J."/>
        </authorList>
    </citation>
    <scope>NUCLEOTIDE SEQUENCE</scope>
    <source>
        <strain evidence="1">MA.JE_S09-001881</strain>
    </source>
</reference>
<evidence type="ECO:0000313" key="1">
    <source>
        <dbReference type="EMBL" id="HAF6370228.1"/>
    </source>
</evidence>
<proteinExistence type="predicted"/>
<gene>
    <name evidence="1" type="ORF">G8N11_003150</name>
</gene>
<name>A0A750KTH4_SALER</name>
<protein>
    <submittedName>
        <fullName evidence="1">Rpn family recombination-promoting nuclease/putative transposase</fullName>
    </submittedName>
</protein>
<organism evidence="1">
    <name type="scientific">Salmonella enterica</name>
    <name type="common">Salmonella choleraesuis</name>
    <dbReference type="NCBI Taxonomy" id="28901"/>
    <lineage>
        <taxon>Bacteria</taxon>
        <taxon>Pseudomonadati</taxon>
        <taxon>Pseudomonadota</taxon>
        <taxon>Gammaproteobacteria</taxon>
        <taxon>Enterobacterales</taxon>
        <taxon>Enterobacteriaceae</taxon>
        <taxon>Salmonella</taxon>
    </lineage>
</organism>
<dbReference type="EMBL" id="DAAVPB010000014">
    <property type="protein sequence ID" value="HAF6370228.1"/>
    <property type="molecule type" value="Genomic_DNA"/>
</dbReference>